<dbReference type="SUPFAM" id="SSF54236">
    <property type="entry name" value="Ubiquitin-like"/>
    <property type="match status" value="1"/>
</dbReference>
<dbReference type="Pfam" id="PF22624">
    <property type="entry name" value="AASDHPPT_N"/>
    <property type="match status" value="1"/>
</dbReference>
<dbReference type="Gene3D" id="3.90.470.20">
    <property type="entry name" value="4'-phosphopantetheinyl transferase domain"/>
    <property type="match status" value="2"/>
</dbReference>
<feature type="compositionally biased region" description="Low complexity" evidence="3">
    <location>
        <begin position="391"/>
        <end position="408"/>
    </location>
</feature>
<dbReference type="EC" id="2.7.8.7" evidence="1"/>
<gene>
    <name evidence="7" type="ORF">MAM1_0366d10072</name>
</gene>
<evidence type="ECO:0000259" key="5">
    <source>
        <dbReference type="Pfam" id="PF16455"/>
    </source>
</evidence>
<evidence type="ECO:0000313" key="7">
    <source>
        <dbReference type="EMBL" id="GAN10530.1"/>
    </source>
</evidence>
<organism evidence="7">
    <name type="scientific">Mucor ambiguus</name>
    <dbReference type="NCBI Taxonomy" id="91626"/>
    <lineage>
        <taxon>Eukaryota</taxon>
        <taxon>Fungi</taxon>
        <taxon>Fungi incertae sedis</taxon>
        <taxon>Mucoromycota</taxon>
        <taxon>Mucoromycotina</taxon>
        <taxon>Mucoromycetes</taxon>
        <taxon>Mucorales</taxon>
        <taxon>Mucorineae</taxon>
        <taxon>Mucoraceae</taxon>
        <taxon>Mucor</taxon>
    </lineage>
</organism>
<proteinExistence type="predicted"/>
<dbReference type="PANTHER" id="PTHR12215">
    <property type="entry name" value="PHOSPHOPANTETHEINE TRANSFERASE"/>
    <property type="match status" value="1"/>
</dbReference>
<protein>
    <recommendedName>
        <fullName evidence="1">holo-[acyl-carrier-protein] synthase</fullName>
        <ecNumber evidence="1">2.7.8.7</ecNumber>
    </recommendedName>
</protein>
<evidence type="ECO:0000259" key="4">
    <source>
        <dbReference type="Pfam" id="PF01648"/>
    </source>
</evidence>
<name>A0A0C9LXY8_9FUNG</name>
<dbReference type="InterPro" id="IPR050559">
    <property type="entry name" value="P-Pant_transferase_sf"/>
</dbReference>
<feature type="region of interest" description="Disordered" evidence="3">
    <location>
        <begin position="388"/>
        <end position="416"/>
    </location>
</feature>
<dbReference type="Pfam" id="PF01648">
    <property type="entry name" value="ACPS"/>
    <property type="match status" value="1"/>
</dbReference>
<evidence type="ECO:0000259" key="6">
    <source>
        <dbReference type="Pfam" id="PF22624"/>
    </source>
</evidence>
<dbReference type="InterPro" id="IPR037143">
    <property type="entry name" value="4-PPantetheinyl_Trfase_dom_sf"/>
</dbReference>
<dbReference type="InterPro" id="IPR032752">
    <property type="entry name" value="DC-UbP/UBTD2_N"/>
</dbReference>
<dbReference type="InterPro" id="IPR038169">
    <property type="entry name" value="DC-UbP/UBTD2_N_sf"/>
</dbReference>
<dbReference type="PANTHER" id="PTHR12215:SF10">
    <property type="entry name" value="L-AMINOADIPATE-SEMIALDEHYDE DEHYDROGENASE-PHOSPHOPANTETHEINYL TRANSFERASE"/>
    <property type="match status" value="1"/>
</dbReference>
<dbReference type="Gene3D" id="1.20.225.20">
    <property type="entry name" value="Ub domain-containing protein, DC-UbP/UBTD2, N-terminal domain"/>
    <property type="match status" value="1"/>
</dbReference>
<feature type="domain" description="DC-UbP/UBTD2 N-terminal" evidence="5">
    <location>
        <begin position="425"/>
        <end position="524"/>
    </location>
</feature>
<reference evidence="7" key="1">
    <citation type="submission" date="2014-09" db="EMBL/GenBank/DDBJ databases">
        <title>Draft genome sequence of an oleaginous Mucoromycotina fungus Mucor ambiguus NBRC6742.</title>
        <authorList>
            <person name="Takeda I."/>
            <person name="Yamane N."/>
            <person name="Morita T."/>
            <person name="Tamano K."/>
            <person name="Machida M."/>
            <person name="Baker S."/>
            <person name="Koike H."/>
        </authorList>
    </citation>
    <scope>NUCLEOTIDE SEQUENCE</scope>
    <source>
        <strain evidence="7">NBRC 6742</strain>
    </source>
</reference>
<keyword evidence="8" id="KW-1185">Reference proteome</keyword>
<dbReference type="Proteomes" id="UP000053815">
    <property type="component" value="Unassembled WGS sequence"/>
</dbReference>
<dbReference type="OrthoDB" id="26719at2759"/>
<dbReference type="InterPro" id="IPR008278">
    <property type="entry name" value="4-PPantetheinyl_Trfase_dom"/>
</dbReference>
<evidence type="ECO:0000256" key="1">
    <source>
        <dbReference type="ARBA" id="ARBA00013172"/>
    </source>
</evidence>
<dbReference type="Pfam" id="PF16455">
    <property type="entry name" value="UBD"/>
    <property type="match status" value="1"/>
</dbReference>
<accession>A0A0C9LXY8</accession>
<dbReference type="GO" id="GO:0000287">
    <property type="term" value="F:magnesium ion binding"/>
    <property type="evidence" value="ECO:0007669"/>
    <property type="project" value="InterPro"/>
</dbReference>
<dbReference type="InterPro" id="IPR029071">
    <property type="entry name" value="Ubiquitin-like_domsf"/>
</dbReference>
<dbReference type="GO" id="GO:0019878">
    <property type="term" value="P:lysine biosynthetic process via aminoadipic acid"/>
    <property type="evidence" value="ECO:0007669"/>
    <property type="project" value="TreeGrafter"/>
</dbReference>
<sequence length="841" mass="95399">MFDYKNEKHIYKDALDLKHPESQPVAKEHNLKQTAINMTFDTVEDAAGFTSAVLTGNKEKVFVNEPNFLNPRKADDLFIDYSEKCVVIIYGLPNPSEINNANIGRVLSSSPRHQFTLALSFAFSFTDAMAKLDLLSFDIKGAFEEDKFDRALSWLPKAEHASVMRFKFEKDRNLALANLLLRRHYFSQELQVPWFDLEFDRLPAGKPVLKHFDSLNYDYNTSHEGDWVIFGCTKNMKIGVDAVAIDRPKKQSIDTYLQSFQPQLTHNEMRLIMDSDNEDIRLETFYQLWGCKESYTKALGLGLSLDLRKLDFSNVDDMIKMKFEGAQLDNWVFYLDRLDDMTLAVVCCGYIETSMALDSRIIEFGRSTQLVGEPSQNPMGCCPSSLVDQGSLSRSASSTNQNSNQSESSNRDHPTFPRVYYNKSKPFKRTGLLWTADMPITKVELDRKRSTFWDTAPNYGGREEIWQALRVAFSETDIIMARSILEAANITLPTGNPCESCFDELGNEYEIPVYCVVSPVNLISEQYQLERAEDDQSSLALSCTFLMKESPSMCSDSTMDHQQLVRAPDCSSSPFSVVVRLSTEKDITLTISSQHETVGSLRSRLFDCKQLEISNETHILRLVYLGRILQDKMGFVCSEQEVDIEKTFDKKNSILIEKDSIIQALVHYGPNLRHGEKIENYVIERQCDLDVIGGERDGYLHKIDAEIAVLREEAVMLESDRMDALTVLRGKVRKQADELNAKVKKLFPTGQEQGELLLAYNIGATTVGIKAHVELRNIYALAVLQSTLESSLARNKTRRGSTKRVDDSSWRKPRNITSWPSSMERHCTTVAVGTARNGALI</sequence>
<evidence type="ECO:0000313" key="8">
    <source>
        <dbReference type="Proteomes" id="UP000053815"/>
    </source>
</evidence>
<feature type="domain" description="4'-phosphopantetheinyl transferase" evidence="4">
    <location>
        <begin position="238"/>
        <end position="320"/>
    </location>
</feature>
<dbReference type="InterPro" id="IPR055066">
    <property type="entry name" value="AASDHPPT_N"/>
</dbReference>
<dbReference type="GO" id="GO:0008897">
    <property type="term" value="F:holo-[acyl-carrier-protein] synthase activity"/>
    <property type="evidence" value="ECO:0007669"/>
    <property type="project" value="UniProtKB-EC"/>
</dbReference>
<keyword evidence="2" id="KW-0808">Transferase</keyword>
<dbReference type="GO" id="GO:0005829">
    <property type="term" value="C:cytosol"/>
    <property type="evidence" value="ECO:0007669"/>
    <property type="project" value="TreeGrafter"/>
</dbReference>
<evidence type="ECO:0000256" key="3">
    <source>
        <dbReference type="SAM" id="MobiDB-lite"/>
    </source>
</evidence>
<dbReference type="STRING" id="91626.A0A0C9LXY8"/>
<feature type="region of interest" description="Disordered" evidence="3">
    <location>
        <begin position="792"/>
        <end position="818"/>
    </location>
</feature>
<evidence type="ECO:0000256" key="2">
    <source>
        <dbReference type="ARBA" id="ARBA00022679"/>
    </source>
</evidence>
<dbReference type="EMBL" id="DF836655">
    <property type="protein sequence ID" value="GAN10530.1"/>
    <property type="molecule type" value="Genomic_DNA"/>
</dbReference>
<dbReference type="AlphaFoldDB" id="A0A0C9LXY8"/>
<feature type="domain" description="4'-phosphopantetheinyl transferase N-terminal" evidence="6">
    <location>
        <begin position="145"/>
        <end position="230"/>
    </location>
</feature>
<dbReference type="SUPFAM" id="SSF56214">
    <property type="entry name" value="4'-phosphopantetheinyl transferase"/>
    <property type="match status" value="2"/>
</dbReference>